<feature type="compositionally biased region" description="Polar residues" evidence="13">
    <location>
        <begin position="658"/>
        <end position="670"/>
    </location>
</feature>
<protein>
    <submittedName>
        <fullName evidence="18">Multidrug resistance-associated protein 4-like</fullName>
    </submittedName>
</protein>
<feature type="transmembrane region" description="Helical" evidence="14">
    <location>
        <begin position="93"/>
        <end position="118"/>
    </location>
</feature>
<dbReference type="PROSITE" id="PS50929">
    <property type="entry name" value="ABC_TM1F"/>
    <property type="match status" value="2"/>
</dbReference>
<sequence length="1351" mass="151525">MDDRVRKPKPNPLATAGLVSKIFFWWLNPLFTTGYKRTLQEDDMYNVLYDDSSQIQTECLQREWKKELDKEKESPNRPPSLRRALFRVFGAKYLTFGLCVLLDVAITATQPIVLGWLIDYFSPESTVTTTQAYLYALVISVCALAVPLIKHPYMFALMALGWKMRVACCGLIYRKTLKLNQAALGKSNTGQIVNLMSNDVKRFDQGFLFFHYLWIGPLEILIVTILLWRDLGPSCLAGLGYLLVHLALSSVVGKVIAKYRSQIAQKTDDRIRTMSEIISAMRVIKMYTWEKPFSEIVANLRKLEIRVITKAAMCNGLNMTFSSVSIRMIVFFTFVTFTLTGNQLTAGVIFRSIGLYNILQLAVMTFIPFAITNVSESLVSMKRIQKFLLLEDVDCPETTTNRKSSISVTCPQDAGCSILLNKVTAKWEGDSDQLTLKNINLKLGPGQLLAVIGPVGSGKSSLLSAMLQEMPALSGQVTVRGKIGYASQQPWVFSGTVRQNILFGRPYDEHAYEKTIQICALVKDLKLLPHGDMTLVGDKGVTLSGGQKARINLARAVYHDADVYLLDDPLSAVDTHVGRHLFDRCIQGALRNKPRILVTHQLQYLQEADQIMMLLEGEQVATGTYSELLRSGIDFAKMLGTEKDKEEDGEKMDIPNDRGSSSGQRLSQTLSDSDDSLHVEDDKEDVTVPLLVEEDRMTGTVGWNVYRDYFKAGVGVLGCLFAVVMNVGYRVVYIMADWWLAYWARKEEQHIVAKHNWINTTDGDNTTFSNGSSLSALGNMLVTNSSTVFPVAPPDTLFYVYILTAFTAGTLVLGLVVTWQLFFLTIQSSKNLHNDMFNAIIRAPIRFFDTNPVGRVLNRFTKDVGMLDEMFPWTFTDFTKSGLSIVGTIILVGIINPWVFIPTLPLLLFFLYIRKYYLSTSRDIKRLEGTTRSPVFSHLSATLQGLWTIRAFGAQESFKQEFDAHQDLHSEAWFLYLACARWVSVRLDFLAALFVTAVAFCSVLASEGLAGGLVGLSVTYAIILTGRFQWAVRQSAVVENLMTSAERVVTYTKLGPEAPLETSTKPPRDWPQHGRIELEAASFSYSEDGPDILKNLCFRTRRQEKIGIVGRTGAGKSSLMQMLFRMAEPQGTVRIDGVDVTKIGLHDLRKKISVIPQDPVLFSGSLRRNLDPFNDFTDQQLWSALEEVQLKQAVNDLQGKLESEMAESGTNFSVGQRQLVCLARALLRKNRILIIDEATANVDPRTDQLIQETIREKFKNCTVLTIAHRLNSVIDSDRIMVLQEGRVQEMGEAHALLQDRDGVFTAMVDQSGKMLAAELREAARQCYMEKHGTDDVVEDRYMSNVEFLTSV</sequence>
<dbReference type="FunFam" id="3.40.50.300:FF:000482">
    <property type="entry name" value="Multidrug resistance-associated protein member 4"/>
    <property type="match status" value="1"/>
</dbReference>
<dbReference type="FunFam" id="1.20.1560.10:FF:000014">
    <property type="entry name" value="Multidrug resistance-associated protein member 4"/>
    <property type="match status" value="1"/>
</dbReference>
<dbReference type="GeneID" id="109463946"/>
<dbReference type="GO" id="GO:0008559">
    <property type="term" value="F:ABC-type xenobiotic transporter activity"/>
    <property type="evidence" value="ECO:0007669"/>
    <property type="project" value="UniProtKB-EC"/>
</dbReference>
<feature type="transmembrane region" description="Helical" evidence="14">
    <location>
        <begin position="889"/>
        <end position="913"/>
    </location>
</feature>
<evidence type="ECO:0000256" key="1">
    <source>
        <dbReference type="ARBA" id="ARBA00004141"/>
    </source>
</evidence>
<feature type="transmembrane region" description="Helical" evidence="14">
    <location>
        <begin position="798"/>
        <end position="826"/>
    </location>
</feature>
<evidence type="ECO:0000313" key="17">
    <source>
        <dbReference type="Proteomes" id="UP000515135"/>
    </source>
</evidence>
<keyword evidence="5" id="KW-0547">Nucleotide-binding</keyword>
<evidence type="ECO:0000256" key="8">
    <source>
        <dbReference type="ARBA" id="ARBA00023136"/>
    </source>
</evidence>
<comment type="catalytic activity">
    <reaction evidence="12">
        <text>an S-substituted glutathione(in) + ATP + H2O = an S-substituted glutathione(out) + ADP + phosphate + H(+)</text>
        <dbReference type="Rhea" id="RHEA:19121"/>
        <dbReference type="ChEBI" id="CHEBI:15377"/>
        <dbReference type="ChEBI" id="CHEBI:15378"/>
        <dbReference type="ChEBI" id="CHEBI:30616"/>
        <dbReference type="ChEBI" id="CHEBI:43474"/>
        <dbReference type="ChEBI" id="CHEBI:90779"/>
        <dbReference type="ChEBI" id="CHEBI:456216"/>
        <dbReference type="EC" id="7.6.2.3"/>
    </reaction>
    <physiologicalReaction direction="left-to-right" evidence="12">
        <dbReference type="Rhea" id="RHEA:19122"/>
    </physiologicalReaction>
</comment>
<dbReference type="Pfam" id="PF00664">
    <property type="entry name" value="ABC_membrane"/>
    <property type="match status" value="2"/>
</dbReference>
<feature type="transmembrane region" description="Helical" evidence="14">
    <location>
        <begin position="206"/>
        <end position="227"/>
    </location>
</feature>
<keyword evidence="3" id="KW-0813">Transport</keyword>
<feature type="domain" description="ABC transmembrane type-1" evidence="16">
    <location>
        <begin position="788"/>
        <end position="1040"/>
    </location>
</feature>
<comment type="similarity">
    <text evidence="2">Belongs to the ABC transporter superfamily. ABCC family. Conjugate transporter (TC 3.A.1.208) subfamily.</text>
</comment>
<evidence type="ECO:0000256" key="3">
    <source>
        <dbReference type="ARBA" id="ARBA00022448"/>
    </source>
</evidence>
<feature type="compositionally biased region" description="Basic and acidic residues" evidence="13">
    <location>
        <begin position="642"/>
        <end position="656"/>
    </location>
</feature>
<evidence type="ECO:0000259" key="16">
    <source>
        <dbReference type="PROSITE" id="PS50929"/>
    </source>
</evidence>
<evidence type="ECO:0000256" key="9">
    <source>
        <dbReference type="ARBA" id="ARBA00034018"/>
    </source>
</evidence>
<evidence type="ECO:0000256" key="7">
    <source>
        <dbReference type="ARBA" id="ARBA00022989"/>
    </source>
</evidence>
<dbReference type="Proteomes" id="UP000515135">
    <property type="component" value="Unplaced"/>
</dbReference>
<accession>A0A6P4Y1L6</accession>
<dbReference type="CDD" id="cd03250">
    <property type="entry name" value="ABCC_MRP_domain1"/>
    <property type="match status" value="1"/>
</dbReference>
<dbReference type="GO" id="GO:0015431">
    <property type="term" value="F:ABC-type glutathione S-conjugate transporter activity"/>
    <property type="evidence" value="ECO:0007669"/>
    <property type="project" value="UniProtKB-EC"/>
</dbReference>
<dbReference type="Gene3D" id="3.40.50.300">
    <property type="entry name" value="P-loop containing nucleotide triphosphate hydrolases"/>
    <property type="match status" value="2"/>
</dbReference>
<comment type="catalytic activity">
    <reaction evidence="9">
        <text>ATP + H2O + xenobioticSide 1 = ADP + phosphate + xenobioticSide 2.</text>
        <dbReference type="EC" id="7.6.2.2"/>
    </reaction>
</comment>
<keyword evidence="6" id="KW-0067">ATP-binding</keyword>
<evidence type="ECO:0000313" key="18">
    <source>
        <dbReference type="RefSeq" id="XP_019616414.1"/>
    </source>
</evidence>
<feature type="transmembrane region" description="Helical" evidence="14">
    <location>
        <begin position="990"/>
        <end position="1023"/>
    </location>
</feature>
<dbReference type="CDD" id="cd03244">
    <property type="entry name" value="ABCC_MRP_domain2"/>
    <property type="match status" value="1"/>
</dbReference>
<dbReference type="OrthoDB" id="6500128at2759"/>
<evidence type="ECO:0000256" key="14">
    <source>
        <dbReference type="SAM" id="Phobius"/>
    </source>
</evidence>
<evidence type="ECO:0000256" key="12">
    <source>
        <dbReference type="ARBA" id="ARBA00048007"/>
    </source>
</evidence>
<feature type="transmembrane region" description="Helical" evidence="14">
    <location>
        <begin position="714"/>
        <end position="736"/>
    </location>
</feature>
<dbReference type="FunFam" id="1.20.1560.10:FF:000026">
    <property type="entry name" value="Multidrug resistance-associated protein lethal(2)03659"/>
    <property type="match status" value="1"/>
</dbReference>
<keyword evidence="7 14" id="KW-1133">Transmembrane helix</keyword>
<dbReference type="PROSITE" id="PS50893">
    <property type="entry name" value="ABC_TRANSPORTER_2"/>
    <property type="match status" value="2"/>
</dbReference>
<dbReference type="SUPFAM" id="SSF90123">
    <property type="entry name" value="ABC transporter transmembrane region"/>
    <property type="match status" value="2"/>
</dbReference>
<comment type="catalytic activity">
    <reaction evidence="10">
        <text>leukotriene C4(in) + ATP + H2O = leukotriene C4(out) + ADP + phosphate + H(+)</text>
        <dbReference type="Rhea" id="RHEA:38963"/>
        <dbReference type="ChEBI" id="CHEBI:15377"/>
        <dbReference type="ChEBI" id="CHEBI:15378"/>
        <dbReference type="ChEBI" id="CHEBI:30616"/>
        <dbReference type="ChEBI" id="CHEBI:43474"/>
        <dbReference type="ChEBI" id="CHEBI:57973"/>
        <dbReference type="ChEBI" id="CHEBI:456216"/>
    </reaction>
    <physiologicalReaction direction="left-to-right" evidence="10">
        <dbReference type="Rhea" id="RHEA:38964"/>
    </physiologicalReaction>
</comment>
<organism evidence="17 18">
    <name type="scientific">Branchiostoma belcheri</name>
    <name type="common">Amphioxus</name>
    <dbReference type="NCBI Taxonomy" id="7741"/>
    <lineage>
        <taxon>Eukaryota</taxon>
        <taxon>Metazoa</taxon>
        <taxon>Chordata</taxon>
        <taxon>Cephalochordata</taxon>
        <taxon>Leptocardii</taxon>
        <taxon>Amphioxiformes</taxon>
        <taxon>Branchiostomatidae</taxon>
        <taxon>Branchiostoma</taxon>
    </lineage>
</organism>
<evidence type="ECO:0000256" key="6">
    <source>
        <dbReference type="ARBA" id="ARBA00022840"/>
    </source>
</evidence>
<feature type="domain" description="ABC transporter" evidence="15">
    <location>
        <begin position="418"/>
        <end position="641"/>
    </location>
</feature>
<dbReference type="InterPro" id="IPR003439">
    <property type="entry name" value="ABC_transporter-like_ATP-bd"/>
</dbReference>
<keyword evidence="8 14" id="KW-0472">Membrane</keyword>
<dbReference type="PANTHER" id="PTHR24223:SF456">
    <property type="entry name" value="MULTIDRUG RESISTANCE-ASSOCIATED PROTEIN LETHAL(2)03659"/>
    <property type="match status" value="1"/>
</dbReference>
<dbReference type="InterPro" id="IPR027417">
    <property type="entry name" value="P-loop_NTPase"/>
</dbReference>
<keyword evidence="4 14" id="KW-0812">Transmembrane</keyword>
<dbReference type="SMART" id="SM00382">
    <property type="entry name" value="AAA"/>
    <property type="match status" value="2"/>
</dbReference>
<dbReference type="InterPro" id="IPR036640">
    <property type="entry name" value="ABC1_TM_sf"/>
</dbReference>
<dbReference type="SUPFAM" id="SSF52540">
    <property type="entry name" value="P-loop containing nucleoside triphosphate hydrolases"/>
    <property type="match status" value="2"/>
</dbReference>
<dbReference type="RefSeq" id="XP_019616414.1">
    <property type="nucleotide sequence ID" value="XM_019760855.1"/>
</dbReference>
<dbReference type="KEGG" id="bbel:109463946"/>
<reference evidence="18" key="1">
    <citation type="submission" date="2025-08" db="UniProtKB">
        <authorList>
            <consortium name="RefSeq"/>
        </authorList>
    </citation>
    <scope>IDENTIFICATION</scope>
    <source>
        <tissue evidence="18">Gonad</tissue>
    </source>
</reference>
<keyword evidence="17" id="KW-1185">Reference proteome</keyword>
<proteinExistence type="inferred from homology"/>
<dbReference type="InterPro" id="IPR017871">
    <property type="entry name" value="ABC_transporter-like_CS"/>
</dbReference>
<name>A0A6P4Y1L6_BRABE</name>
<dbReference type="GO" id="GO:0016323">
    <property type="term" value="C:basolateral plasma membrane"/>
    <property type="evidence" value="ECO:0007669"/>
    <property type="project" value="UniProtKB-ARBA"/>
</dbReference>
<gene>
    <name evidence="18" type="primary">LOC109463946</name>
</gene>
<evidence type="ECO:0000259" key="15">
    <source>
        <dbReference type="PROSITE" id="PS50893"/>
    </source>
</evidence>
<evidence type="ECO:0000256" key="11">
    <source>
        <dbReference type="ARBA" id="ARBA00047576"/>
    </source>
</evidence>
<dbReference type="PROSITE" id="PS00211">
    <property type="entry name" value="ABC_TRANSPORTER_1"/>
    <property type="match status" value="2"/>
</dbReference>
<evidence type="ECO:0000256" key="2">
    <source>
        <dbReference type="ARBA" id="ARBA00009726"/>
    </source>
</evidence>
<feature type="transmembrane region" description="Helical" evidence="14">
    <location>
        <begin position="355"/>
        <end position="374"/>
    </location>
</feature>
<feature type="domain" description="ABC transmembrane type-1" evidence="16">
    <location>
        <begin position="98"/>
        <end position="369"/>
    </location>
</feature>
<dbReference type="GO" id="GO:0005524">
    <property type="term" value="F:ATP binding"/>
    <property type="evidence" value="ECO:0007669"/>
    <property type="project" value="UniProtKB-KW"/>
</dbReference>
<feature type="transmembrane region" description="Helical" evidence="14">
    <location>
        <begin position="130"/>
        <end position="149"/>
    </location>
</feature>
<comment type="subcellular location">
    <subcellularLocation>
        <location evidence="1">Membrane</location>
        <topology evidence="1">Multi-pass membrane protein</topology>
    </subcellularLocation>
</comment>
<feature type="transmembrane region" description="Helical" evidence="14">
    <location>
        <begin position="239"/>
        <end position="257"/>
    </location>
</feature>
<dbReference type="Gene3D" id="1.20.1560.10">
    <property type="entry name" value="ABC transporter type 1, transmembrane domain"/>
    <property type="match status" value="2"/>
</dbReference>
<evidence type="ECO:0000256" key="10">
    <source>
        <dbReference type="ARBA" id="ARBA00047523"/>
    </source>
</evidence>
<dbReference type="GO" id="GO:0016887">
    <property type="term" value="F:ATP hydrolysis activity"/>
    <property type="evidence" value="ECO:0007669"/>
    <property type="project" value="InterPro"/>
</dbReference>
<evidence type="ECO:0000256" key="13">
    <source>
        <dbReference type="SAM" id="MobiDB-lite"/>
    </source>
</evidence>
<dbReference type="PANTHER" id="PTHR24223">
    <property type="entry name" value="ATP-BINDING CASSETTE SUB-FAMILY C"/>
    <property type="match status" value="1"/>
</dbReference>
<comment type="catalytic activity">
    <reaction evidence="11">
        <text>17beta-estradiol 17-O-(beta-D-glucuronate)(in) + ATP + H2O = 17beta-estradiol 17-O-(beta-D-glucuronate)(out) + ADP + phosphate + H(+)</text>
        <dbReference type="Rhea" id="RHEA:60128"/>
        <dbReference type="ChEBI" id="CHEBI:15377"/>
        <dbReference type="ChEBI" id="CHEBI:15378"/>
        <dbReference type="ChEBI" id="CHEBI:30616"/>
        <dbReference type="ChEBI" id="CHEBI:43474"/>
        <dbReference type="ChEBI" id="CHEBI:82961"/>
        <dbReference type="ChEBI" id="CHEBI:456216"/>
    </reaction>
    <physiologicalReaction direction="left-to-right" evidence="11">
        <dbReference type="Rhea" id="RHEA:60129"/>
    </physiologicalReaction>
</comment>
<evidence type="ECO:0000256" key="5">
    <source>
        <dbReference type="ARBA" id="ARBA00022741"/>
    </source>
</evidence>
<dbReference type="FunFam" id="3.40.50.300:FF:000163">
    <property type="entry name" value="Multidrug resistance-associated protein member 4"/>
    <property type="match status" value="1"/>
</dbReference>
<dbReference type="InterPro" id="IPR050173">
    <property type="entry name" value="ABC_transporter_C-like"/>
</dbReference>
<dbReference type="Pfam" id="PF00005">
    <property type="entry name" value="ABC_tran"/>
    <property type="match status" value="2"/>
</dbReference>
<feature type="domain" description="ABC transporter" evidence="15">
    <location>
        <begin position="1076"/>
        <end position="1309"/>
    </location>
</feature>
<dbReference type="InterPro" id="IPR011527">
    <property type="entry name" value="ABC1_TM_dom"/>
</dbReference>
<dbReference type="InterPro" id="IPR003593">
    <property type="entry name" value="AAA+_ATPase"/>
</dbReference>
<evidence type="ECO:0000256" key="4">
    <source>
        <dbReference type="ARBA" id="ARBA00022692"/>
    </source>
</evidence>
<feature type="region of interest" description="Disordered" evidence="13">
    <location>
        <begin position="642"/>
        <end position="682"/>
    </location>
</feature>